<accession>A0A6J5M6V0</accession>
<reference evidence="3" key="1">
    <citation type="submission" date="2020-04" db="EMBL/GenBank/DDBJ databases">
        <authorList>
            <person name="Chiriac C."/>
            <person name="Salcher M."/>
            <person name="Ghai R."/>
            <person name="Kavagutti S V."/>
        </authorList>
    </citation>
    <scope>NUCLEOTIDE SEQUENCE</scope>
</reference>
<dbReference type="Pfam" id="PF01370">
    <property type="entry name" value="Epimerase"/>
    <property type="match status" value="1"/>
</dbReference>
<dbReference type="PANTHER" id="PTHR43725:SF53">
    <property type="entry name" value="UDP-ARABINOSE 4-EPIMERASE 1"/>
    <property type="match status" value="1"/>
</dbReference>
<protein>
    <submittedName>
        <fullName evidence="3">GalE UDP-glucose 4-epimerase</fullName>
    </submittedName>
</protein>
<organism evidence="3">
    <name type="scientific">uncultured Caudovirales phage</name>
    <dbReference type="NCBI Taxonomy" id="2100421"/>
    <lineage>
        <taxon>Viruses</taxon>
        <taxon>Duplodnaviria</taxon>
        <taxon>Heunggongvirae</taxon>
        <taxon>Uroviricota</taxon>
        <taxon>Caudoviricetes</taxon>
        <taxon>Peduoviridae</taxon>
        <taxon>Maltschvirus</taxon>
        <taxon>Maltschvirus maltsch</taxon>
    </lineage>
</organism>
<feature type="domain" description="NAD-dependent epimerase/dehydratase" evidence="2">
    <location>
        <begin position="5"/>
        <end position="251"/>
    </location>
</feature>
<evidence type="ECO:0000256" key="1">
    <source>
        <dbReference type="ARBA" id="ARBA00007637"/>
    </source>
</evidence>
<dbReference type="EMBL" id="LR796380">
    <property type="protein sequence ID" value="CAB4140800.1"/>
    <property type="molecule type" value="Genomic_DNA"/>
</dbReference>
<evidence type="ECO:0000313" key="3">
    <source>
        <dbReference type="EMBL" id="CAB4140800.1"/>
    </source>
</evidence>
<sequence>MKTAIVTGAYGYIGSVLCKLLKENDYYVVGIDNDWRSQEDWVHGKPRMNYCHDFLVDDFASDKAMHVYHEYKDATIFHLAASSLLGPSATDPLLYFENNTAKTLQLIGDLRPSNKFIFASTAATYGLSNGILKETSRLDPPNNYGKSKLWTEQMLDSYYALGNIRAVSFRFFCVIGAYGDVGQLPETPHIVNQLCDRAMKKEPFIVNGTNYNTFDGTTVRDYLHVVDVCRAMIHADKYLETQEPCHHKFNLGTNMGYSVRQMIDCFSKACTDIEAVAGPRRVGDPPFLVANPNKFIKQTGFKYQYGADDLDLMMRSAWEYRNGRF</sequence>
<comment type="similarity">
    <text evidence="1">Belongs to the NAD(P)-dependent epimerase/dehydratase family.</text>
</comment>
<dbReference type="SUPFAM" id="SSF51735">
    <property type="entry name" value="NAD(P)-binding Rossmann-fold domains"/>
    <property type="match status" value="1"/>
</dbReference>
<dbReference type="InterPro" id="IPR001509">
    <property type="entry name" value="Epimerase_deHydtase"/>
</dbReference>
<dbReference type="PANTHER" id="PTHR43725">
    <property type="entry name" value="UDP-GLUCOSE 4-EPIMERASE"/>
    <property type="match status" value="1"/>
</dbReference>
<proteinExistence type="inferred from homology"/>
<gene>
    <name evidence="3" type="ORF">UFOVP395_135</name>
</gene>
<dbReference type="Gene3D" id="3.90.25.10">
    <property type="entry name" value="UDP-galactose 4-epimerase, domain 1"/>
    <property type="match status" value="1"/>
</dbReference>
<dbReference type="InterPro" id="IPR036291">
    <property type="entry name" value="NAD(P)-bd_dom_sf"/>
</dbReference>
<dbReference type="Gene3D" id="3.40.50.720">
    <property type="entry name" value="NAD(P)-binding Rossmann-like Domain"/>
    <property type="match status" value="1"/>
</dbReference>
<evidence type="ECO:0000259" key="2">
    <source>
        <dbReference type="Pfam" id="PF01370"/>
    </source>
</evidence>
<name>A0A6J5M6V0_9CAUD</name>